<keyword evidence="7 8" id="KW-0807">Transducer</keyword>
<name>A0ABD0LIG6_9CAEN</name>
<organism evidence="12 13">
    <name type="scientific">Batillaria attramentaria</name>
    <dbReference type="NCBI Taxonomy" id="370345"/>
    <lineage>
        <taxon>Eukaryota</taxon>
        <taxon>Metazoa</taxon>
        <taxon>Spiralia</taxon>
        <taxon>Lophotrochozoa</taxon>
        <taxon>Mollusca</taxon>
        <taxon>Gastropoda</taxon>
        <taxon>Caenogastropoda</taxon>
        <taxon>Sorbeoconcha</taxon>
        <taxon>Cerithioidea</taxon>
        <taxon>Batillariidae</taxon>
        <taxon>Batillaria</taxon>
    </lineage>
</organism>
<dbReference type="Proteomes" id="UP001519460">
    <property type="component" value="Unassembled WGS sequence"/>
</dbReference>
<dbReference type="Pfam" id="PF00001">
    <property type="entry name" value="7tm_1"/>
    <property type="match status" value="1"/>
</dbReference>
<accession>A0ABD0LIG6</accession>
<reference evidence="12 13" key="1">
    <citation type="journal article" date="2023" name="Sci. Data">
        <title>Genome assembly of the Korean intertidal mud-creeper Batillaria attramentaria.</title>
        <authorList>
            <person name="Patra A.K."/>
            <person name="Ho P.T."/>
            <person name="Jun S."/>
            <person name="Lee S.J."/>
            <person name="Kim Y."/>
            <person name="Won Y.J."/>
        </authorList>
    </citation>
    <scope>NUCLEOTIDE SEQUENCE [LARGE SCALE GENOMIC DNA]</scope>
    <source>
        <strain evidence="12">Wonlab-2016</strain>
    </source>
</reference>
<keyword evidence="4 8" id="KW-0297">G-protein coupled receptor</keyword>
<feature type="region of interest" description="Disordered" evidence="9">
    <location>
        <begin position="353"/>
        <end position="435"/>
    </location>
</feature>
<evidence type="ECO:0000259" key="11">
    <source>
        <dbReference type="PROSITE" id="PS50262"/>
    </source>
</evidence>
<feature type="domain" description="G-protein coupled receptors family 1 profile" evidence="11">
    <location>
        <begin position="31"/>
        <end position="119"/>
    </location>
</feature>
<feature type="transmembrane region" description="Helical" evidence="10">
    <location>
        <begin position="51"/>
        <end position="69"/>
    </location>
</feature>
<evidence type="ECO:0000256" key="8">
    <source>
        <dbReference type="RuleBase" id="RU000688"/>
    </source>
</evidence>
<keyword evidence="5 10" id="KW-0472">Membrane</keyword>
<evidence type="ECO:0000256" key="9">
    <source>
        <dbReference type="SAM" id="MobiDB-lite"/>
    </source>
</evidence>
<feature type="transmembrane region" description="Helical" evidence="10">
    <location>
        <begin position="81"/>
        <end position="107"/>
    </location>
</feature>
<dbReference type="EMBL" id="JACVVK020000048">
    <property type="protein sequence ID" value="KAK7498852.1"/>
    <property type="molecule type" value="Genomic_DNA"/>
</dbReference>
<dbReference type="PROSITE" id="PS50262">
    <property type="entry name" value="G_PROTEIN_RECEP_F1_2"/>
    <property type="match status" value="1"/>
</dbReference>
<comment type="subcellular location">
    <subcellularLocation>
        <location evidence="1">Membrane</location>
        <topology evidence="1">Multi-pass membrane protein</topology>
    </subcellularLocation>
</comment>
<evidence type="ECO:0000313" key="12">
    <source>
        <dbReference type="EMBL" id="KAK7498852.1"/>
    </source>
</evidence>
<feature type="compositionally biased region" description="Basic and acidic residues" evidence="9">
    <location>
        <begin position="362"/>
        <end position="377"/>
    </location>
</feature>
<dbReference type="SUPFAM" id="SSF81321">
    <property type="entry name" value="Family A G protein-coupled receptor-like"/>
    <property type="match status" value="1"/>
</dbReference>
<evidence type="ECO:0000313" key="13">
    <source>
        <dbReference type="Proteomes" id="UP001519460"/>
    </source>
</evidence>
<feature type="non-terminal residue" evidence="12">
    <location>
        <position position="1"/>
    </location>
</feature>
<dbReference type="PRINTS" id="PR00237">
    <property type="entry name" value="GPCRRHODOPSN"/>
</dbReference>
<evidence type="ECO:0000256" key="10">
    <source>
        <dbReference type="SAM" id="Phobius"/>
    </source>
</evidence>
<feature type="transmembrane region" description="Helical" evidence="10">
    <location>
        <begin position="128"/>
        <end position="151"/>
    </location>
</feature>
<protein>
    <recommendedName>
        <fullName evidence="11">G-protein coupled receptors family 1 profile domain-containing protein</fullName>
    </recommendedName>
</protein>
<evidence type="ECO:0000256" key="4">
    <source>
        <dbReference type="ARBA" id="ARBA00023040"/>
    </source>
</evidence>
<evidence type="ECO:0000256" key="7">
    <source>
        <dbReference type="ARBA" id="ARBA00023224"/>
    </source>
</evidence>
<keyword evidence="6 8" id="KW-0675">Receptor</keyword>
<dbReference type="PANTHER" id="PTHR45695">
    <property type="entry name" value="LEUCOKININ RECEPTOR-RELATED"/>
    <property type="match status" value="1"/>
</dbReference>
<feature type="transmembrane region" description="Helical" evidence="10">
    <location>
        <begin position="17"/>
        <end position="39"/>
    </location>
</feature>
<dbReference type="GO" id="GO:0004930">
    <property type="term" value="F:G protein-coupled receptor activity"/>
    <property type="evidence" value="ECO:0007669"/>
    <property type="project" value="UniProtKB-KW"/>
</dbReference>
<dbReference type="CDD" id="cd00637">
    <property type="entry name" value="7tm_classA_rhodopsin-like"/>
    <property type="match status" value="1"/>
</dbReference>
<dbReference type="InterPro" id="IPR017452">
    <property type="entry name" value="GPCR_Rhodpsn_7TM"/>
</dbReference>
<evidence type="ECO:0000256" key="3">
    <source>
        <dbReference type="ARBA" id="ARBA00022989"/>
    </source>
</evidence>
<dbReference type="GO" id="GO:0016020">
    <property type="term" value="C:membrane"/>
    <property type="evidence" value="ECO:0007669"/>
    <property type="project" value="UniProtKB-SubCell"/>
</dbReference>
<sequence length="435" mass="47804">RDLSELSQESFRNRSLVVIYLLTLIVVGFFGNILVILVYAFRFKPSATRSFVLGMAVCDLLTSVVGLPLQLATIRYAYDTYSLWFCRGMFAAATLPTQSSGVILNVVAVDRYRRICKPLNKQFSDLDAWKLVAASVIITSIAFGFFIPMYGIHTKEVHGVNVSMCWSHDAYKNTIYPKMYGKMYSHPVNLCEQFTECGDSTYPLALRSYYINSAVNAFVYSFCSNHFRQQCMILLRLQAVPYHTASGGKFPDRSSGPVRRQTGVMAATSATLGLMLSGVSNITGVPTPETLSNRSAMATGEVNYSSCTTISRAASDSVNTTDSGQTGTNHALGDKSLRSKEFTAKSIKFACDQEDTVSPPRGKSESITENSRTEESVRLSFPGAGQLWAGLSDGGREPGRERSLSSSGVTETDPDETMMPQDELANNEKKREISE</sequence>
<dbReference type="Gene3D" id="1.20.1070.10">
    <property type="entry name" value="Rhodopsin 7-helix transmembrane proteins"/>
    <property type="match status" value="1"/>
</dbReference>
<feature type="compositionally biased region" description="Basic and acidic residues" evidence="9">
    <location>
        <begin position="394"/>
        <end position="403"/>
    </location>
</feature>
<comment type="similarity">
    <text evidence="8">Belongs to the G-protein coupled receptor 1 family.</text>
</comment>
<proteinExistence type="inferred from homology"/>
<evidence type="ECO:0000256" key="2">
    <source>
        <dbReference type="ARBA" id="ARBA00022692"/>
    </source>
</evidence>
<dbReference type="PROSITE" id="PS00237">
    <property type="entry name" value="G_PROTEIN_RECEP_F1_1"/>
    <property type="match status" value="1"/>
</dbReference>
<feature type="compositionally biased region" description="Basic and acidic residues" evidence="9">
    <location>
        <begin position="426"/>
        <end position="435"/>
    </location>
</feature>
<evidence type="ECO:0000256" key="6">
    <source>
        <dbReference type="ARBA" id="ARBA00023170"/>
    </source>
</evidence>
<dbReference type="AlphaFoldDB" id="A0ABD0LIG6"/>
<dbReference type="PANTHER" id="PTHR45695:SF9">
    <property type="entry name" value="LEUCOKININ RECEPTOR"/>
    <property type="match status" value="1"/>
</dbReference>
<evidence type="ECO:0000256" key="1">
    <source>
        <dbReference type="ARBA" id="ARBA00004141"/>
    </source>
</evidence>
<keyword evidence="13" id="KW-1185">Reference proteome</keyword>
<dbReference type="InterPro" id="IPR000276">
    <property type="entry name" value="GPCR_Rhodpsn"/>
</dbReference>
<keyword evidence="3 10" id="KW-1133">Transmembrane helix</keyword>
<evidence type="ECO:0000256" key="5">
    <source>
        <dbReference type="ARBA" id="ARBA00023136"/>
    </source>
</evidence>
<keyword evidence="2 8" id="KW-0812">Transmembrane</keyword>
<comment type="caution">
    <text evidence="12">The sequence shown here is derived from an EMBL/GenBank/DDBJ whole genome shotgun (WGS) entry which is preliminary data.</text>
</comment>
<gene>
    <name evidence="12" type="ORF">BaRGS_00009944</name>
</gene>